<evidence type="ECO:0000259" key="1">
    <source>
        <dbReference type="Pfam" id="PF03235"/>
    </source>
</evidence>
<evidence type="ECO:0000313" key="3">
    <source>
        <dbReference type="Proteomes" id="UP000032431"/>
    </source>
</evidence>
<dbReference type="HOGENOM" id="CLU_021082_1_0_9"/>
<dbReference type="Proteomes" id="UP000032431">
    <property type="component" value="Chromosome I"/>
</dbReference>
<evidence type="ECO:0000313" key="2">
    <source>
        <dbReference type="EMBL" id="CDZ24466.1"/>
    </source>
</evidence>
<sequence>MQTQKYSVNQYLIETVLAWVKSGEIAIPEIQRPFVWDASKVRDLMDSLYQGYPIGYIITWKNPNIRLKDGTISEGKKILIDGQQRVTALTAAILGEYVINNEYKKVRIKISFHPIEQRFEVFNTAIEKDNKWIPDISQIFSQDINIIKFINQYCRNNPDVDPELIYERIESLRKIMHKQIGLIELSSDLDIETVTEIFIRINSKGVVLSQADFAMSKIAANESYGGSTLRKCIDYFCHLTVSPEFYYHITDYDKDFAETEYFKKMSWLKNEHDDIYDPDYTDLLRVAFTYKFSRGKLADLVSLLSGRNFETRTYEEDIARESFEKLSKGIIDFINENNFKKFIMIIKSAGFITSHMIRSKNALNFAYILYLTLRSNGYNPAEIESYVRKWFVLSILTGRYSGSPESMFDYDIRNIASRGFNEYLKSIESAELSEAFWNVALIQELDTSSSASPIFNVFLAAQVKNNEKGFLSKDITVSELIFNLGDIHHIFPKDYLRKNGMKRSQYNQIANYVYMQSEINIKIGNKAPKEYFADLIQQCSGGGLKYGGINSLEELKENLGMNCIPESIFTMTFENYEKFLEQRRLLMAKKIRDYYYTL</sequence>
<proteinExistence type="predicted"/>
<dbReference type="PATRIC" id="fig|29343.3.peg.1424"/>
<dbReference type="PANTHER" id="PTHR37292:SF2">
    <property type="entry name" value="DUF262 DOMAIN-CONTAINING PROTEIN"/>
    <property type="match status" value="1"/>
</dbReference>
<dbReference type="PANTHER" id="PTHR37292">
    <property type="entry name" value="VNG6097C"/>
    <property type="match status" value="1"/>
</dbReference>
<keyword evidence="3" id="KW-1185">Reference proteome</keyword>
<organism evidence="2 3">
    <name type="scientific">[Clostridium] cellulosi</name>
    <dbReference type="NCBI Taxonomy" id="29343"/>
    <lineage>
        <taxon>Bacteria</taxon>
        <taxon>Bacillati</taxon>
        <taxon>Bacillota</taxon>
        <taxon>Clostridia</taxon>
        <taxon>Eubacteriales</taxon>
        <taxon>Oscillospiraceae</taxon>
        <taxon>Oscillospiraceae incertae sedis</taxon>
    </lineage>
</organism>
<dbReference type="OrthoDB" id="9798761at2"/>
<dbReference type="STRING" id="29343.CCDG5_1352"/>
<dbReference type="InterPro" id="IPR004919">
    <property type="entry name" value="GmrSD_N"/>
</dbReference>
<feature type="domain" description="GmrSD restriction endonucleases N-terminal" evidence="1">
    <location>
        <begin position="21"/>
        <end position="217"/>
    </location>
</feature>
<accession>A0A078KL74</accession>
<dbReference type="KEGG" id="ccel:CCDG5_1352"/>
<gene>
    <name evidence="2" type="ORF">CCDG5_1352</name>
</gene>
<name>A0A078KL74_9FIRM</name>
<reference evidence="3" key="1">
    <citation type="submission" date="2014-07" db="EMBL/GenBank/DDBJ databases">
        <authorList>
            <person name="Wibberg D."/>
        </authorList>
    </citation>
    <scope>NUCLEOTIDE SEQUENCE [LARGE SCALE GENOMIC DNA]</scope>
    <source>
        <strain evidence="3">DG5</strain>
    </source>
</reference>
<protein>
    <recommendedName>
        <fullName evidence="1">GmrSD restriction endonucleases N-terminal domain-containing protein</fullName>
    </recommendedName>
</protein>
<dbReference type="EMBL" id="LM995447">
    <property type="protein sequence ID" value="CDZ24466.1"/>
    <property type="molecule type" value="Genomic_DNA"/>
</dbReference>
<dbReference type="Pfam" id="PF03235">
    <property type="entry name" value="GmrSD_N"/>
    <property type="match status" value="1"/>
</dbReference>
<dbReference type="AlphaFoldDB" id="A0A078KL74"/>